<dbReference type="SUPFAM" id="SSF52172">
    <property type="entry name" value="CheY-like"/>
    <property type="match status" value="1"/>
</dbReference>
<evidence type="ECO:0000313" key="9">
    <source>
        <dbReference type="Proteomes" id="UP001204151"/>
    </source>
</evidence>
<organism evidence="8 9">
    <name type="scientific">Massilia pinisoli</name>
    <dbReference type="NCBI Taxonomy" id="1772194"/>
    <lineage>
        <taxon>Bacteria</taxon>
        <taxon>Pseudomonadati</taxon>
        <taxon>Pseudomonadota</taxon>
        <taxon>Betaproteobacteria</taxon>
        <taxon>Burkholderiales</taxon>
        <taxon>Oxalobacteraceae</taxon>
        <taxon>Telluria group</taxon>
        <taxon>Massilia</taxon>
    </lineage>
</organism>
<dbReference type="Pfam" id="PF00072">
    <property type="entry name" value="Response_reg"/>
    <property type="match status" value="1"/>
</dbReference>
<evidence type="ECO:0000259" key="7">
    <source>
        <dbReference type="PROSITE" id="PS50887"/>
    </source>
</evidence>
<reference evidence="8 9" key="1">
    <citation type="submission" date="2022-08" db="EMBL/GenBank/DDBJ databases">
        <title>Reclassification of Massilia species as members of the genera Telluria, Duganella, Pseudoduganella, Mokoshia gen. nov. and Zemynaea gen. nov. using orthogonal and non-orthogonal genome-based approaches.</title>
        <authorList>
            <person name="Bowman J.P."/>
        </authorList>
    </citation>
    <scope>NUCLEOTIDE SEQUENCE [LARGE SCALE GENOMIC DNA]</scope>
    <source>
        <strain evidence="8 9">JCM 31316</strain>
    </source>
</reference>
<dbReference type="Gene3D" id="3.40.50.2300">
    <property type="match status" value="1"/>
</dbReference>
<dbReference type="InterPro" id="IPR003018">
    <property type="entry name" value="GAF"/>
</dbReference>
<evidence type="ECO:0000256" key="2">
    <source>
        <dbReference type="ARBA" id="ARBA00022777"/>
    </source>
</evidence>
<dbReference type="PROSITE" id="PS50883">
    <property type="entry name" value="EAL"/>
    <property type="match status" value="1"/>
</dbReference>
<dbReference type="PROSITE" id="PS50887">
    <property type="entry name" value="GGDEF"/>
    <property type="match status" value="1"/>
</dbReference>
<keyword evidence="1" id="KW-0808">Transferase</keyword>
<evidence type="ECO:0000256" key="3">
    <source>
        <dbReference type="PROSITE-ProRule" id="PRU00169"/>
    </source>
</evidence>
<dbReference type="SMART" id="SM00267">
    <property type="entry name" value="GGDEF"/>
    <property type="match status" value="1"/>
</dbReference>
<proteinExistence type="predicted"/>
<dbReference type="InterPro" id="IPR052155">
    <property type="entry name" value="Biofilm_reg_signaling"/>
</dbReference>
<dbReference type="CDD" id="cd17569">
    <property type="entry name" value="REC_HupR-like"/>
    <property type="match status" value="1"/>
</dbReference>
<dbReference type="InterPro" id="IPR001633">
    <property type="entry name" value="EAL_dom"/>
</dbReference>
<dbReference type="InterPro" id="IPR000160">
    <property type="entry name" value="GGDEF_dom"/>
</dbReference>
<dbReference type="SUPFAM" id="SSF55073">
    <property type="entry name" value="Nucleotide cyclase"/>
    <property type="match status" value="1"/>
</dbReference>
<dbReference type="Gene3D" id="3.30.70.270">
    <property type="match status" value="1"/>
</dbReference>
<evidence type="ECO:0000259" key="5">
    <source>
        <dbReference type="PROSITE" id="PS50112"/>
    </source>
</evidence>
<dbReference type="InterPro" id="IPR001789">
    <property type="entry name" value="Sig_transdc_resp-reg_receiver"/>
</dbReference>
<dbReference type="EMBL" id="JANUGW010000001">
    <property type="protein sequence ID" value="MCS0580159.1"/>
    <property type="molecule type" value="Genomic_DNA"/>
</dbReference>
<dbReference type="NCBIfam" id="TIGR00229">
    <property type="entry name" value="sensory_box"/>
    <property type="match status" value="1"/>
</dbReference>
<evidence type="ECO:0000256" key="1">
    <source>
        <dbReference type="ARBA" id="ARBA00022679"/>
    </source>
</evidence>
<name>A0ABT1ZK61_9BURK</name>
<feature type="modified residue" description="4-aspartylphosphate" evidence="3">
    <location>
        <position position="792"/>
    </location>
</feature>
<dbReference type="InterPro" id="IPR035919">
    <property type="entry name" value="EAL_sf"/>
</dbReference>
<keyword evidence="9" id="KW-1185">Reference proteome</keyword>
<dbReference type="SMART" id="SM00448">
    <property type="entry name" value="REC"/>
    <property type="match status" value="1"/>
</dbReference>
<dbReference type="RefSeq" id="WP_258814810.1">
    <property type="nucleotide sequence ID" value="NZ_JANUGW010000001.1"/>
</dbReference>
<evidence type="ECO:0000259" key="4">
    <source>
        <dbReference type="PROSITE" id="PS50110"/>
    </source>
</evidence>
<accession>A0ABT1ZK61</accession>
<evidence type="ECO:0000259" key="6">
    <source>
        <dbReference type="PROSITE" id="PS50883"/>
    </source>
</evidence>
<gene>
    <name evidence="8" type="ORF">NX784_00990</name>
</gene>
<feature type="domain" description="GGDEF" evidence="7">
    <location>
        <begin position="335"/>
        <end position="469"/>
    </location>
</feature>
<dbReference type="InterPro" id="IPR011006">
    <property type="entry name" value="CheY-like_superfamily"/>
</dbReference>
<keyword evidence="3" id="KW-0597">Phosphoprotein</keyword>
<dbReference type="NCBIfam" id="TIGR00254">
    <property type="entry name" value="GGDEF"/>
    <property type="match status" value="1"/>
</dbReference>
<dbReference type="Gene3D" id="3.30.450.40">
    <property type="match status" value="1"/>
</dbReference>
<dbReference type="CDD" id="cd01949">
    <property type="entry name" value="GGDEF"/>
    <property type="match status" value="1"/>
</dbReference>
<protein>
    <submittedName>
        <fullName evidence="8">EAL domain-containing protein</fullName>
    </submittedName>
</protein>
<dbReference type="Pfam" id="PF00990">
    <property type="entry name" value="GGDEF"/>
    <property type="match status" value="1"/>
</dbReference>
<dbReference type="InterPro" id="IPR029016">
    <property type="entry name" value="GAF-like_dom_sf"/>
</dbReference>
<dbReference type="InterPro" id="IPR043128">
    <property type="entry name" value="Rev_trsase/Diguanyl_cyclase"/>
</dbReference>
<dbReference type="SMART" id="SM00052">
    <property type="entry name" value="EAL"/>
    <property type="match status" value="1"/>
</dbReference>
<dbReference type="SMART" id="SM00091">
    <property type="entry name" value="PAS"/>
    <property type="match status" value="1"/>
</dbReference>
<feature type="domain" description="EAL" evidence="6">
    <location>
        <begin position="477"/>
        <end position="731"/>
    </location>
</feature>
<dbReference type="Gene3D" id="3.30.450.20">
    <property type="entry name" value="PAS domain"/>
    <property type="match status" value="1"/>
</dbReference>
<dbReference type="CDD" id="cd00130">
    <property type="entry name" value="PAS"/>
    <property type="match status" value="1"/>
</dbReference>
<dbReference type="PROSITE" id="PS50112">
    <property type="entry name" value="PAS"/>
    <property type="match status" value="1"/>
</dbReference>
<dbReference type="CDD" id="cd01948">
    <property type="entry name" value="EAL"/>
    <property type="match status" value="1"/>
</dbReference>
<dbReference type="Gene3D" id="3.20.20.450">
    <property type="entry name" value="EAL domain"/>
    <property type="match status" value="1"/>
</dbReference>
<sequence length="868" mass="96236">MIQPSDAGFAALFYAHPVPMWVYDLETFRFVAVNAAAVVHYGYSEAEFLAMTLHDIRLPEEQARLAENLRQPSVPTIEKSGTWQHVKKDGTPIDVEITSHPLWFNERACRFVLAHDVTERLAAHAKIMRLSRIYAVSSGINAAITRIHTRDALFDEVCRIAVHDGAFRTAWIGVFDPGAVDGRVVSWFGSERRHVERVRLTLRTDSLDSSRPACVAAREGRVVICNDVSTDPSLAPIAQDILEEGHRAIAAMPLSSGGRVDAVMVFIADTVGFFDGEEVKLLDDLVGDLNFALQFIDNKERLSYLAYYDVLTGLANARLFEDRLAQFIHTSQPGHGIGTIVVNIDRFTQLNDALGRHVGDALLKQVARRLDEALPGGASLARIGGATFAIAIPELAHDADLEYNVEEAVLATINQHFKLDPHEARVHARAGLALFPRDGSDAEKLLKHAEAALQSAKRLGKNYLYYSPAMNAAHASRLVLESELQHALDAHEFVVYYQPRVDLLSGRIVSAEALIRWQHPQRGLVYPGTFIPLAEEVGLIEPIGDWVLDTVCAQQASWLQRELAVVPIAVNLSAAQLKNRKIVQNIIDALARHQLPAHHVELELTESMVMNDVETAASHLQALKALGIQLSLDDFGTGHSSLAHLQRFPFDVVKIDRAFIHDVNSNTGNAAIATAIIAMAHSLHLRVVAEGIETEGQLQFLRRRRCDEIQGFYVTEAVPAAQFEVMLVHKMQLMLGHQLDDETLLIVDDEPGNLAILRHLLQREGYRVLTASSGQEGLDLLALNKVRVIVADQHMPGMSGTQFMGIVRELYPDTIRIILSGVTDLAAVTESVNQGELFKFMTTPWDDGELVRNIRDAFRLYRQRNGQV</sequence>
<dbReference type="Pfam" id="PF00563">
    <property type="entry name" value="EAL"/>
    <property type="match status" value="1"/>
</dbReference>
<dbReference type="Pfam" id="PF13426">
    <property type="entry name" value="PAS_9"/>
    <property type="match status" value="1"/>
</dbReference>
<feature type="domain" description="PAS" evidence="5">
    <location>
        <begin position="5"/>
        <end position="71"/>
    </location>
</feature>
<dbReference type="InterPro" id="IPR000014">
    <property type="entry name" value="PAS"/>
</dbReference>
<dbReference type="PROSITE" id="PS50110">
    <property type="entry name" value="RESPONSE_REGULATORY"/>
    <property type="match status" value="1"/>
</dbReference>
<dbReference type="PANTHER" id="PTHR44757:SF2">
    <property type="entry name" value="BIOFILM ARCHITECTURE MAINTENANCE PROTEIN MBAA"/>
    <property type="match status" value="1"/>
</dbReference>
<feature type="domain" description="Response regulatory" evidence="4">
    <location>
        <begin position="743"/>
        <end position="858"/>
    </location>
</feature>
<dbReference type="Proteomes" id="UP001204151">
    <property type="component" value="Unassembled WGS sequence"/>
</dbReference>
<dbReference type="PANTHER" id="PTHR44757">
    <property type="entry name" value="DIGUANYLATE CYCLASE DGCP"/>
    <property type="match status" value="1"/>
</dbReference>
<dbReference type="InterPro" id="IPR035965">
    <property type="entry name" value="PAS-like_dom_sf"/>
</dbReference>
<dbReference type="SUPFAM" id="SSF55781">
    <property type="entry name" value="GAF domain-like"/>
    <property type="match status" value="1"/>
</dbReference>
<dbReference type="SUPFAM" id="SSF55785">
    <property type="entry name" value="PYP-like sensor domain (PAS domain)"/>
    <property type="match status" value="1"/>
</dbReference>
<dbReference type="SUPFAM" id="SSF141868">
    <property type="entry name" value="EAL domain-like"/>
    <property type="match status" value="1"/>
</dbReference>
<evidence type="ECO:0000313" key="8">
    <source>
        <dbReference type="EMBL" id="MCS0580159.1"/>
    </source>
</evidence>
<dbReference type="Pfam" id="PF13185">
    <property type="entry name" value="GAF_2"/>
    <property type="match status" value="1"/>
</dbReference>
<dbReference type="InterPro" id="IPR029787">
    <property type="entry name" value="Nucleotide_cyclase"/>
</dbReference>
<keyword evidence="2" id="KW-0418">Kinase</keyword>
<comment type="caution">
    <text evidence="8">The sequence shown here is derived from an EMBL/GenBank/DDBJ whole genome shotgun (WGS) entry which is preliminary data.</text>
</comment>